<evidence type="ECO:0000256" key="4">
    <source>
        <dbReference type="ARBA" id="ARBA00023014"/>
    </source>
</evidence>
<organism evidence="6 7">
    <name type="scientific">Palaeococcus pacificus DY20341</name>
    <dbReference type="NCBI Taxonomy" id="1343739"/>
    <lineage>
        <taxon>Archaea</taxon>
        <taxon>Methanobacteriati</taxon>
        <taxon>Methanobacteriota</taxon>
        <taxon>Thermococci</taxon>
        <taxon>Thermococcales</taxon>
        <taxon>Thermococcaceae</taxon>
        <taxon>Palaeococcus</taxon>
    </lineage>
</organism>
<dbReference type="KEGG" id="ppac:PAP_07215"/>
<dbReference type="AlphaFoldDB" id="A0A075LZ42"/>
<dbReference type="PROSITE" id="PS51379">
    <property type="entry name" value="4FE4S_FER_2"/>
    <property type="match status" value="2"/>
</dbReference>
<keyword evidence="7" id="KW-1185">Reference proteome</keyword>
<accession>A0A075LZ42</accession>
<dbReference type="STRING" id="1343739.PAP_07215"/>
<evidence type="ECO:0000256" key="2">
    <source>
        <dbReference type="ARBA" id="ARBA00022723"/>
    </source>
</evidence>
<evidence type="ECO:0000313" key="7">
    <source>
        <dbReference type="Proteomes" id="UP000027981"/>
    </source>
</evidence>
<dbReference type="RefSeq" id="WP_048165350.1">
    <property type="nucleotide sequence ID" value="NZ_CP006019.1"/>
</dbReference>
<keyword evidence="4" id="KW-0411">Iron-sulfur</keyword>
<proteinExistence type="predicted"/>
<dbReference type="SUPFAM" id="SSF54862">
    <property type="entry name" value="4Fe-4S ferredoxins"/>
    <property type="match status" value="1"/>
</dbReference>
<feature type="domain" description="4Fe-4S ferredoxin-type" evidence="5">
    <location>
        <begin position="6"/>
        <end position="35"/>
    </location>
</feature>
<dbReference type="Gene3D" id="3.30.70.20">
    <property type="match status" value="1"/>
</dbReference>
<keyword evidence="1" id="KW-0004">4Fe-4S</keyword>
<protein>
    <submittedName>
        <fullName evidence="6">Ferredoxin</fullName>
    </submittedName>
</protein>
<dbReference type="GO" id="GO:0016491">
    <property type="term" value="F:oxidoreductase activity"/>
    <property type="evidence" value="ECO:0007669"/>
    <property type="project" value="UniProtKB-ARBA"/>
</dbReference>
<dbReference type="PANTHER" id="PTHR43687">
    <property type="entry name" value="ADENYLYLSULFATE REDUCTASE, BETA SUBUNIT"/>
    <property type="match status" value="1"/>
</dbReference>
<keyword evidence="2" id="KW-0479">Metal-binding</keyword>
<keyword evidence="3" id="KW-0408">Iron</keyword>
<evidence type="ECO:0000259" key="5">
    <source>
        <dbReference type="PROSITE" id="PS51379"/>
    </source>
</evidence>
<dbReference type="PANTHER" id="PTHR43687:SF5">
    <property type="entry name" value="4FE-4S FERREDOXIN-TYPE DOMAIN-CONTAINING PROTEIN"/>
    <property type="match status" value="1"/>
</dbReference>
<evidence type="ECO:0000256" key="3">
    <source>
        <dbReference type="ARBA" id="ARBA00023004"/>
    </source>
</evidence>
<dbReference type="InterPro" id="IPR017900">
    <property type="entry name" value="4Fe4S_Fe_S_CS"/>
</dbReference>
<name>A0A075LZ42_9EURY</name>
<evidence type="ECO:0000256" key="1">
    <source>
        <dbReference type="ARBA" id="ARBA00022485"/>
    </source>
</evidence>
<dbReference type="PROSITE" id="PS00198">
    <property type="entry name" value="4FE4S_FER_1"/>
    <property type="match status" value="1"/>
</dbReference>
<reference evidence="6 7" key="2">
    <citation type="journal article" date="2015" name="Genome Announc.">
        <title>Complete Genome Sequence of Hyperthermophilic Piezophilic Archaeon Palaeococcus pacificus DY20341T, Isolated from Deep-Sea Hydrothermal Sediments.</title>
        <authorList>
            <person name="Zeng X."/>
            <person name="Jebbar M."/>
            <person name="Shao Z."/>
        </authorList>
    </citation>
    <scope>NUCLEOTIDE SEQUENCE [LARGE SCALE GENOMIC DNA]</scope>
    <source>
        <strain evidence="6 7">DY20341</strain>
    </source>
</reference>
<dbReference type="InterPro" id="IPR017896">
    <property type="entry name" value="4Fe4S_Fe-S-bd"/>
</dbReference>
<reference evidence="7" key="1">
    <citation type="submission" date="2013-06" db="EMBL/GenBank/DDBJ databases">
        <title>Complete Genome Sequence of Hyperthermophilic Palaeococcus pacificus DY20341T, Isolated from a Deep-Sea Hydrothermal Sediments.</title>
        <authorList>
            <person name="Zeng X."/>
            <person name="Shao Z."/>
        </authorList>
    </citation>
    <scope>NUCLEOTIDE SEQUENCE [LARGE SCALE GENOMIC DNA]</scope>
    <source>
        <strain evidence="7">DY20341</strain>
    </source>
</reference>
<sequence>MALQRIKIEVTKEKCYLCGSCVAVCPKESIVLENDEWIFFQDRCISCKFCIAACPVGALSAKPLEEE</sequence>
<dbReference type="GO" id="GO:0051539">
    <property type="term" value="F:4 iron, 4 sulfur cluster binding"/>
    <property type="evidence" value="ECO:0007669"/>
    <property type="project" value="UniProtKB-KW"/>
</dbReference>
<dbReference type="Proteomes" id="UP000027981">
    <property type="component" value="Chromosome"/>
</dbReference>
<evidence type="ECO:0000313" key="6">
    <source>
        <dbReference type="EMBL" id="AIF69833.1"/>
    </source>
</evidence>
<dbReference type="Gene3D" id="3.30.70.3270">
    <property type="match status" value="1"/>
</dbReference>
<dbReference type="HOGENOM" id="CLU_139698_5_6_2"/>
<dbReference type="Pfam" id="PF13187">
    <property type="entry name" value="Fer4_9"/>
    <property type="match status" value="1"/>
</dbReference>
<dbReference type="OrthoDB" id="15347at2157"/>
<dbReference type="EMBL" id="CP006019">
    <property type="protein sequence ID" value="AIF69833.1"/>
    <property type="molecule type" value="Genomic_DNA"/>
</dbReference>
<dbReference type="InterPro" id="IPR050572">
    <property type="entry name" value="Fe-S_Ferredoxin"/>
</dbReference>
<dbReference type="GeneID" id="24842554"/>
<gene>
    <name evidence="6" type="ORF">PAP_07215</name>
</gene>
<feature type="domain" description="4Fe-4S ferredoxin-type" evidence="5">
    <location>
        <begin position="41"/>
        <end position="64"/>
    </location>
</feature>
<dbReference type="GO" id="GO:0046872">
    <property type="term" value="F:metal ion binding"/>
    <property type="evidence" value="ECO:0007669"/>
    <property type="project" value="UniProtKB-KW"/>
</dbReference>
<dbReference type="eggNOG" id="arCOG04073">
    <property type="taxonomic scope" value="Archaea"/>
</dbReference>